<evidence type="ECO:0000313" key="3">
    <source>
        <dbReference type="Proteomes" id="UP001501337"/>
    </source>
</evidence>
<sequence length="72" mass="8931">MDVVRALAAHYGLRQHEDRIMTLFRALKVIKQWYRRSRERDELRRLSPHLMKDIGLRQCDIIRETSKHFWQR</sequence>
<keyword evidence="3" id="KW-1185">Reference proteome</keyword>
<reference evidence="3" key="1">
    <citation type="journal article" date="2019" name="Int. J. Syst. Evol. Microbiol.">
        <title>The Global Catalogue of Microorganisms (GCM) 10K type strain sequencing project: providing services to taxonomists for standard genome sequencing and annotation.</title>
        <authorList>
            <consortium name="The Broad Institute Genomics Platform"/>
            <consortium name="The Broad Institute Genome Sequencing Center for Infectious Disease"/>
            <person name="Wu L."/>
            <person name="Ma J."/>
        </authorList>
    </citation>
    <scope>NUCLEOTIDE SEQUENCE [LARGE SCALE GENOMIC DNA]</scope>
    <source>
        <strain evidence="3">JCM 17555</strain>
    </source>
</reference>
<dbReference type="Pfam" id="PF06568">
    <property type="entry name" value="YjiS-like"/>
    <property type="match status" value="1"/>
</dbReference>
<gene>
    <name evidence="2" type="ORF">GCM10022278_00940</name>
</gene>
<accession>A0ABP7NFR9</accession>
<feature type="domain" description="YjiS-like" evidence="1">
    <location>
        <begin position="29"/>
        <end position="61"/>
    </location>
</feature>
<protein>
    <recommendedName>
        <fullName evidence="1">YjiS-like domain-containing protein</fullName>
    </recommendedName>
</protein>
<name>A0ABP7NFR9_9GAMM</name>
<dbReference type="EMBL" id="BAABBO010000001">
    <property type="protein sequence ID" value="GAA3945574.1"/>
    <property type="molecule type" value="Genomic_DNA"/>
</dbReference>
<comment type="caution">
    <text evidence="2">The sequence shown here is derived from an EMBL/GenBank/DDBJ whole genome shotgun (WGS) entry which is preliminary data.</text>
</comment>
<evidence type="ECO:0000259" key="1">
    <source>
        <dbReference type="Pfam" id="PF06568"/>
    </source>
</evidence>
<evidence type="ECO:0000313" key="2">
    <source>
        <dbReference type="EMBL" id="GAA3945574.1"/>
    </source>
</evidence>
<organism evidence="2 3">
    <name type="scientific">Allohahella marinimesophila</name>
    <dbReference type="NCBI Taxonomy" id="1054972"/>
    <lineage>
        <taxon>Bacteria</taxon>
        <taxon>Pseudomonadati</taxon>
        <taxon>Pseudomonadota</taxon>
        <taxon>Gammaproteobacteria</taxon>
        <taxon>Oceanospirillales</taxon>
        <taxon>Hahellaceae</taxon>
        <taxon>Allohahella</taxon>
    </lineage>
</organism>
<dbReference type="InterPro" id="IPR009506">
    <property type="entry name" value="YjiS-like"/>
</dbReference>
<dbReference type="Proteomes" id="UP001501337">
    <property type="component" value="Unassembled WGS sequence"/>
</dbReference>
<proteinExistence type="predicted"/>